<dbReference type="InterPro" id="IPR011009">
    <property type="entry name" value="Kinase-like_dom_sf"/>
</dbReference>
<comment type="caution">
    <text evidence="7">The sequence shown here is derived from an EMBL/GenBank/DDBJ whole genome shotgun (WGS) entry which is preliminary data.</text>
</comment>
<dbReference type="InterPro" id="IPR000719">
    <property type="entry name" value="Prot_kinase_dom"/>
</dbReference>
<protein>
    <recommendedName>
        <fullName evidence="6">Protein kinase domain-containing protein</fullName>
    </recommendedName>
</protein>
<dbReference type="Proteomes" id="UP000317881">
    <property type="component" value="Unassembled WGS sequence"/>
</dbReference>
<dbReference type="PROSITE" id="PS00108">
    <property type="entry name" value="PROTEIN_KINASE_ST"/>
    <property type="match status" value="1"/>
</dbReference>
<gene>
    <name evidence="7" type="ORF">SSP24_78470</name>
</gene>
<evidence type="ECO:0000256" key="3">
    <source>
        <dbReference type="ARBA" id="ARBA00022777"/>
    </source>
</evidence>
<dbReference type="SUPFAM" id="SSF56112">
    <property type="entry name" value="Protein kinase-like (PK-like)"/>
    <property type="match status" value="1"/>
</dbReference>
<dbReference type="SMART" id="SM00028">
    <property type="entry name" value="TPR"/>
    <property type="match status" value="2"/>
</dbReference>
<dbReference type="InterPro" id="IPR011990">
    <property type="entry name" value="TPR-like_helical_dom_sf"/>
</dbReference>
<keyword evidence="2" id="KW-0547">Nucleotide-binding</keyword>
<keyword evidence="1" id="KW-0808">Transferase</keyword>
<feature type="region of interest" description="Disordered" evidence="5">
    <location>
        <begin position="150"/>
        <end position="194"/>
    </location>
</feature>
<keyword evidence="4" id="KW-0067">ATP-binding</keyword>
<keyword evidence="8" id="KW-1185">Reference proteome</keyword>
<accession>A0A4Y3VT40</accession>
<dbReference type="Gene3D" id="1.25.40.10">
    <property type="entry name" value="Tetratricopeptide repeat domain"/>
    <property type="match status" value="1"/>
</dbReference>
<evidence type="ECO:0000256" key="5">
    <source>
        <dbReference type="SAM" id="MobiDB-lite"/>
    </source>
</evidence>
<dbReference type="PROSITE" id="PS50011">
    <property type="entry name" value="PROTEIN_KINASE_DOM"/>
    <property type="match status" value="1"/>
</dbReference>
<reference evidence="7 8" key="1">
    <citation type="submission" date="2019-06" db="EMBL/GenBank/DDBJ databases">
        <title>Whole genome shotgun sequence of Streptomyces spinoverrucosus NBRC 14228.</title>
        <authorList>
            <person name="Hosoyama A."/>
            <person name="Uohara A."/>
            <person name="Ohji S."/>
            <person name="Ichikawa N."/>
        </authorList>
    </citation>
    <scope>NUCLEOTIDE SEQUENCE [LARGE SCALE GENOMIC DNA]</scope>
    <source>
        <strain evidence="7 8">NBRC 14228</strain>
    </source>
</reference>
<evidence type="ECO:0000256" key="2">
    <source>
        <dbReference type="ARBA" id="ARBA00022741"/>
    </source>
</evidence>
<dbReference type="PANTHER" id="PTHR43289:SF34">
    <property type="entry name" value="SERINE_THREONINE-PROTEIN KINASE YBDM-RELATED"/>
    <property type="match status" value="1"/>
</dbReference>
<evidence type="ECO:0000256" key="1">
    <source>
        <dbReference type="ARBA" id="ARBA00022679"/>
    </source>
</evidence>
<keyword evidence="3" id="KW-0418">Kinase</keyword>
<proteinExistence type="predicted"/>
<evidence type="ECO:0000259" key="6">
    <source>
        <dbReference type="PROSITE" id="PS50011"/>
    </source>
</evidence>
<dbReference type="Pfam" id="PF13432">
    <property type="entry name" value="TPR_16"/>
    <property type="match status" value="1"/>
</dbReference>
<organism evidence="7 8">
    <name type="scientific">Streptomyces spinoverrucosus</name>
    <dbReference type="NCBI Taxonomy" id="284043"/>
    <lineage>
        <taxon>Bacteria</taxon>
        <taxon>Bacillati</taxon>
        <taxon>Actinomycetota</taxon>
        <taxon>Actinomycetes</taxon>
        <taxon>Kitasatosporales</taxon>
        <taxon>Streptomycetaceae</taxon>
        <taxon>Streptomyces</taxon>
    </lineage>
</organism>
<dbReference type="EMBL" id="BJND01000097">
    <property type="protein sequence ID" value="GEC10192.1"/>
    <property type="molecule type" value="Genomic_DNA"/>
</dbReference>
<feature type="compositionally biased region" description="Basic and acidic residues" evidence="5">
    <location>
        <begin position="175"/>
        <end position="194"/>
    </location>
</feature>
<name>A0A4Y3VT40_9ACTN</name>
<dbReference type="RefSeq" id="WP_373306816.1">
    <property type="nucleotide sequence ID" value="NZ_BMWK01000044.1"/>
</dbReference>
<sequence>MVHRDLKPGNVLLAADGPRLIDFGIARAAEETQFTGTGMAIGTPGFMAPEHILRNDAGPASDVFSLGAVLAYAATGRLPFGTGVPHAVNYRVVHEHPDLSGLPAALAALVADCPAKDAPRRPTLAQILDQVPAPDDSGISWLPPNLTTMIDERDVCPPKPDDTVSPETGPEADEERGADRVRQQDQEREREREGLPHHIDALIRLAELEVDAGNPEEARRLFQQAIEAGGTPEQTADALTSLGWQEAQAGNLDEGRRLYQQAIGIGPPWHKGNALNCWGLLERGAGNVEEAAASSSGRSRTANGA</sequence>
<dbReference type="SMART" id="SM00220">
    <property type="entry name" value="S_TKc"/>
    <property type="match status" value="1"/>
</dbReference>
<dbReference type="PANTHER" id="PTHR43289">
    <property type="entry name" value="MITOGEN-ACTIVATED PROTEIN KINASE KINASE KINASE 20-RELATED"/>
    <property type="match status" value="1"/>
</dbReference>
<evidence type="ECO:0000313" key="7">
    <source>
        <dbReference type="EMBL" id="GEC10192.1"/>
    </source>
</evidence>
<feature type="compositionally biased region" description="Basic and acidic residues" evidence="5">
    <location>
        <begin position="150"/>
        <end position="162"/>
    </location>
</feature>
<evidence type="ECO:0000313" key="8">
    <source>
        <dbReference type="Proteomes" id="UP000317881"/>
    </source>
</evidence>
<dbReference type="GO" id="GO:0005524">
    <property type="term" value="F:ATP binding"/>
    <property type="evidence" value="ECO:0007669"/>
    <property type="project" value="UniProtKB-KW"/>
</dbReference>
<dbReference type="Pfam" id="PF00069">
    <property type="entry name" value="Pkinase"/>
    <property type="match status" value="1"/>
</dbReference>
<evidence type="ECO:0000256" key="4">
    <source>
        <dbReference type="ARBA" id="ARBA00022840"/>
    </source>
</evidence>
<dbReference type="InterPro" id="IPR019734">
    <property type="entry name" value="TPR_rpt"/>
</dbReference>
<dbReference type="InterPro" id="IPR008271">
    <property type="entry name" value="Ser/Thr_kinase_AS"/>
</dbReference>
<feature type="domain" description="Protein kinase" evidence="6">
    <location>
        <begin position="1"/>
        <end position="142"/>
    </location>
</feature>
<dbReference type="AlphaFoldDB" id="A0A4Y3VT40"/>
<dbReference type="SUPFAM" id="SSF48452">
    <property type="entry name" value="TPR-like"/>
    <property type="match status" value="1"/>
</dbReference>
<dbReference type="GO" id="GO:0004674">
    <property type="term" value="F:protein serine/threonine kinase activity"/>
    <property type="evidence" value="ECO:0007669"/>
    <property type="project" value="TreeGrafter"/>
</dbReference>
<dbReference type="Gene3D" id="1.10.510.10">
    <property type="entry name" value="Transferase(Phosphotransferase) domain 1"/>
    <property type="match status" value="1"/>
</dbReference>